<evidence type="ECO:0000313" key="4">
    <source>
        <dbReference type="Proteomes" id="UP000185657"/>
    </source>
</evidence>
<dbReference type="AlphaFoldDB" id="A0A167GMZ4"/>
<reference evidence="2 5" key="2">
    <citation type="submission" date="2016-10" db="EMBL/GenBank/DDBJ databases">
        <title>Hydorgenophaga sp. LPB0072 isolated from gastropod.</title>
        <authorList>
            <person name="Kim E."/>
            <person name="Yi H."/>
        </authorList>
    </citation>
    <scope>NUCLEOTIDE SEQUENCE [LARGE SCALE GENOMIC DNA]</scope>
    <source>
        <strain evidence="2 5">LPB0072</strain>
    </source>
</reference>
<evidence type="ECO:0000313" key="3">
    <source>
        <dbReference type="EMBL" id="OAD39677.1"/>
    </source>
</evidence>
<feature type="transmembrane region" description="Helical" evidence="1">
    <location>
        <begin position="72"/>
        <end position="91"/>
    </location>
</feature>
<feature type="transmembrane region" description="Helical" evidence="1">
    <location>
        <begin position="182"/>
        <end position="206"/>
    </location>
</feature>
<feature type="transmembrane region" description="Helical" evidence="1">
    <location>
        <begin position="30"/>
        <end position="52"/>
    </location>
</feature>
<sequence length="266" mass="28004">MEPPERQSENPRVVGIGGNQPLARADRGSLALRAFSFILLCALGLVIAIRGGAFDLGGVQALLASMSAEVEARTLIMLALVYAVALALPFVPGMELGLLLMVAFGPRGVLLVYAASLLGLSLPYAVGRLLHGRRPPQPSQGLDAQAAPGQDATSELQSLVSSHRLTCCLPIRLIGWLTAHRYLALAIGLNLPGNMVFGGGGGIALLCGASGQYRYRRFLITVAIAVSPMPILMQLGFLGLEFNQLAPQLIGERLGCLNTAKGNKWA</sequence>
<keyword evidence="1" id="KW-0472">Membrane</keyword>
<proteinExistence type="predicted"/>
<name>A0A167GMZ4_9BURK</name>
<feature type="transmembrane region" description="Helical" evidence="1">
    <location>
        <begin position="218"/>
        <end position="240"/>
    </location>
</feature>
<dbReference type="EMBL" id="CP017476">
    <property type="protein sequence ID" value="AOW14849.1"/>
    <property type="molecule type" value="Genomic_DNA"/>
</dbReference>
<keyword evidence="1" id="KW-0812">Transmembrane</keyword>
<evidence type="ECO:0008006" key="6">
    <source>
        <dbReference type="Google" id="ProtNLM"/>
    </source>
</evidence>
<dbReference type="Proteomes" id="UP000185680">
    <property type="component" value="Chromosome"/>
</dbReference>
<dbReference type="EMBL" id="LVWD01000041">
    <property type="protein sequence ID" value="OAD39677.1"/>
    <property type="molecule type" value="Genomic_DNA"/>
</dbReference>
<dbReference type="Proteomes" id="UP000185657">
    <property type="component" value="Unassembled WGS sequence"/>
</dbReference>
<evidence type="ECO:0000313" key="2">
    <source>
        <dbReference type="EMBL" id="AOW14849.1"/>
    </source>
</evidence>
<evidence type="ECO:0000256" key="1">
    <source>
        <dbReference type="SAM" id="Phobius"/>
    </source>
</evidence>
<feature type="transmembrane region" description="Helical" evidence="1">
    <location>
        <begin position="98"/>
        <end position="126"/>
    </location>
</feature>
<keyword evidence="1" id="KW-1133">Transmembrane helix</keyword>
<reference evidence="3 4" key="1">
    <citation type="submission" date="2016-02" db="EMBL/GenBank/DDBJ databases">
        <title>Draft genome sequence of Hydrogenophaga sp. LPB0072.</title>
        <authorList>
            <person name="Shin S.-K."/>
            <person name="Yi H."/>
        </authorList>
    </citation>
    <scope>NUCLEOTIDE SEQUENCE [LARGE SCALE GENOMIC DNA]</scope>
    <source>
        <strain evidence="3 4">LPB0072</strain>
    </source>
</reference>
<dbReference type="KEGG" id="hyl:LPB072_20510"/>
<keyword evidence="4" id="KW-1185">Reference proteome</keyword>
<evidence type="ECO:0000313" key="5">
    <source>
        <dbReference type="Proteomes" id="UP000185680"/>
    </source>
</evidence>
<accession>A0A167GMZ4</accession>
<protein>
    <recommendedName>
        <fullName evidence="6">TVP38/TMEM64 family membrane protein</fullName>
    </recommendedName>
</protein>
<organism evidence="2 5">
    <name type="scientific">Hydrogenophaga crassostreae</name>
    <dbReference type="NCBI Taxonomy" id="1763535"/>
    <lineage>
        <taxon>Bacteria</taxon>
        <taxon>Pseudomonadati</taxon>
        <taxon>Pseudomonadota</taxon>
        <taxon>Betaproteobacteria</taxon>
        <taxon>Burkholderiales</taxon>
        <taxon>Comamonadaceae</taxon>
        <taxon>Hydrogenophaga</taxon>
    </lineage>
</organism>
<dbReference type="STRING" id="1763535.LPB072_20510"/>
<gene>
    <name evidence="2" type="ORF">LPB072_20510</name>
    <name evidence="3" type="ORF">LPB72_20680</name>
</gene>